<dbReference type="RefSeq" id="WP_071506739.1">
    <property type="nucleotide sequence ID" value="NZ_MORL01000049.1"/>
</dbReference>
<accession>A0A1S2VA71</accession>
<evidence type="ECO:0000313" key="2">
    <source>
        <dbReference type="Proteomes" id="UP000181790"/>
    </source>
</evidence>
<dbReference type="Proteomes" id="UP000181790">
    <property type="component" value="Unassembled WGS sequence"/>
</dbReference>
<keyword evidence="2" id="KW-1185">Reference proteome</keyword>
<evidence type="ECO:0000313" key="1">
    <source>
        <dbReference type="EMBL" id="OIN55634.1"/>
    </source>
</evidence>
<dbReference type="EMBL" id="MORL01000049">
    <property type="protein sequence ID" value="OIN55634.1"/>
    <property type="molecule type" value="Genomic_DNA"/>
</dbReference>
<reference evidence="1 2" key="1">
    <citation type="submission" date="2016-10" db="EMBL/GenBank/DDBJ databases">
        <title>Arsenicibacter rosenii gen. nov., sp. nov., an efficient arsenic-methylating bacterium isolated from an arsenic-contaminated paddy soil.</title>
        <authorList>
            <person name="Huang K."/>
        </authorList>
    </citation>
    <scope>NUCLEOTIDE SEQUENCE [LARGE SCALE GENOMIC DNA]</scope>
    <source>
        <strain evidence="1 2">SM-1</strain>
    </source>
</reference>
<comment type="caution">
    <text evidence="1">The sequence shown here is derived from an EMBL/GenBank/DDBJ whole genome shotgun (WGS) entry which is preliminary data.</text>
</comment>
<proteinExistence type="predicted"/>
<gene>
    <name evidence="1" type="ORF">BLX24_29050</name>
</gene>
<protein>
    <submittedName>
        <fullName evidence="1">Uncharacterized protein</fullName>
    </submittedName>
</protein>
<organism evidence="1 2">
    <name type="scientific">Arsenicibacter rosenii</name>
    <dbReference type="NCBI Taxonomy" id="1750698"/>
    <lineage>
        <taxon>Bacteria</taxon>
        <taxon>Pseudomonadati</taxon>
        <taxon>Bacteroidota</taxon>
        <taxon>Cytophagia</taxon>
        <taxon>Cytophagales</taxon>
        <taxon>Spirosomataceae</taxon>
        <taxon>Arsenicibacter</taxon>
    </lineage>
</organism>
<name>A0A1S2VA71_9BACT</name>
<dbReference type="AlphaFoldDB" id="A0A1S2VA71"/>
<sequence length="70" mass="8142">MNQSATLRQFYGKYRSTDLKDILAGFEKLFDRASNPAEARWLPSPEYLSNRIQICVTILAEREEQAPHKK</sequence>